<organism evidence="2 3">
    <name type="scientific">Cryobacterium zongtaii</name>
    <dbReference type="NCBI Taxonomy" id="1259217"/>
    <lineage>
        <taxon>Bacteria</taxon>
        <taxon>Bacillati</taxon>
        <taxon>Actinomycetota</taxon>
        <taxon>Actinomycetes</taxon>
        <taxon>Micrococcales</taxon>
        <taxon>Microbacteriaceae</taxon>
        <taxon>Cryobacterium</taxon>
    </lineage>
</organism>
<name>A0A2S3ZBM6_9MICO</name>
<keyword evidence="3" id="KW-1185">Reference proteome</keyword>
<dbReference type="GO" id="GO:0019239">
    <property type="term" value="F:deaminase activity"/>
    <property type="evidence" value="ECO:0007669"/>
    <property type="project" value="TreeGrafter"/>
</dbReference>
<dbReference type="PANTHER" id="PTHR11803">
    <property type="entry name" value="2-IMINOBUTANOATE/2-IMINOPROPANOATE DEAMINASE RIDA"/>
    <property type="match status" value="1"/>
</dbReference>
<dbReference type="Proteomes" id="UP000237340">
    <property type="component" value="Unassembled WGS sequence"/>
</dbReference>
<proteinExistence type="inferred from homology"/>
<dbReference type="EMBL" id="PPXD01000024">
    <property type="protein sequence ID" value="POH63022.1"/>
    <property type="molecule type" value="Genomic_DNA"/>
</dbReference>
<evidence type="ECO:0000313" key="2">
    <source>
        <dbReference type="EMBL" id="POH63022.1"/>
    </source>
</evidence>
<dbReference type="InterPro" id="IPR035959">
    <property type="entry name" value="RutC-like_sf"/>
</dbReference>
<dbReference type="GO" id="GO:0005829">
    <property type="term" value="C:cytosol"/>
    <property type="evidence" value="ECO:0007669"/>
    <property type="project" value="TreeGrafter"/>
</dbReference>
<gene>
    <name evidence="2" type="ORF">C3B61_15225</name>
</gene>
<protein>
    <submittedName>
        <fullName evidence="2">RidA family protein</fullName>
    </submittedName>
</protein>
<comment type="caution">
    <text evidence="2">The sequence shown here is derived from an EMBL/GenBank/DDBJ whole genome shotgun (WGS) entry which is preliminary data.</text>
</comment>
<evidence type="ECO:0000313" key="3">
    <source>
        <dbReference type="Proteomes" id="UP000237340"/>
    </source>
</evidence>
<accession>A0A2S3ZBM6</accession>
<reference evidence="2 3" key="1">
    <citation type="submission" date="2018-01" db="EMBL/GenBank/DDBJ databases">
        <title>Cryobacterium sp. nov., from glaciers in China.</title>
        <authorList>
            <person name="Liu Q."/>
            <person name="Xin Y.-H."/>
        </authorList>
    </citation>
    <scope>NUCLEOTIDE SEQUENCE [LARGE SCALE GENOMIC DNA]</scope>
    <source>
        <strain evidence="2 3">TMN-42</strain>
    </source>
</reference>
<dbReference type="RefSeq" id="WP_103461435.1">
    <property type="nucleotide sequence ID" value="NZ_PPXD01000024.1"/>
</dbReference>
<dbReference type="Pfam" id="PF01042">
    <property type="entry name" value="Ribonuc_L-PSP"/>
    <property type="match status" value="1"/>
</dbReference>
<evidence type="ECO:0000256" key="1">
    <source>
        <dbReference type="ARBA" id="ARBA00010552"/>
    </source>
</evidence>
<dbReference type="AlphaFoldDB" id="A0A2S3ZBM6"/>
<dbReference type="SUPFAM" id="SSF55298">
    <property type="entry name" value="YjgF-like"/>
    <property type="match status" value="1"/>
</dbReference>
<comment type="similarity">
    <text evidence="1">Belongs to the RutC family.</text>
</comment>
<dbReference type="CDD" id="cd00448">
    <property type="entry name" value="YjgF_YER057c_UK114_family"/>
    <property type="match status" value="1"/>
</dbReference>
<dbReference type="Gene3D" id="3.30.1330.40">
    <property type="entry name" value="RutC-like"/>
    <property type="match status" value="1"/>
</dbReference>
<dbReference type="PANTHER" id="PTHR11803:SF58">
    <property type="entry name" value="PROTEIN HMF1-RELATED"/>
    <property type="match status" value="1"/>
</dbReference>
<dbReference type="InterPro" id="IPR006175">
    <property type="entry name" value="YjgF/YER057c/UK114"/>
</dbReference>
<sequence length="137" mass="14345">MSLVQRSNPPSDVAPAGKYSHLSIVGQDTPVATFAGQIGATSTGTVPGSAAEQTRLVFTAIRALLDSQHAAPADLVKLTTYIVGRDNLPDFNAIRDEVYADWFPAGEFPPNTVLIVAGLAAPPLLVEIEGSFVCGRP</sequence>